<comment type="similarity">
    <text evidence="3 10 13">Belongs to the IPP transferase family.</text>
</comment>
<dbReference type="NCBIfam" id="TIGR00174">
    <property type="entry name" value="miaA"/>
    <property type="match status" value="1"/>
</dbReference>
<evidence type="ECO:0000256" key="8">
    <source>
        <dbReference type="ARBA" id="ARBA00022842"/>
    </source>
</evidence>
<evidence type="ECO:0000256" key="10">
    <source>
        <dbReference type="HAMAP-Rule" id="MF_00185"/>
    </source>
</evidence>
<evidence type="ECO:0000256" key="7">
    <source>
        <dbReference type="ARBA" id="ARBA00022840"/>
    </source>
</evidence>
<feature type="binding site" evidence="10">
    <location>
        <begin position="12"/>
        <end position="19"/>
    </location>
    <ligand>
        <name>ATP</name>
        <dbReference type="ChEBI" id="CHEBI:30616"/>
    </ligand>
</feature>
<evidence type="ECO:0000256" key="11">
    <source>
        <dbReference type="RuleBase" id="RU003783"/>
    </source>
</evidence>
<name>A0A0A2EYA7_PORCN</name>
<comment type="cofactor">
    <cofactor evidence="1 10">
        <name>Mg(2+)</name>
        <dbReference type="ChEBI" id="CHEBI:18420"/>
    </cofactor>
</comment>
<reference evidence="14 15" key="1">
    <citation type="submission" date="2014-08" db="EMBL/GenBank/DDBJ databases">
        <title>Porphyromonas cangingivalis strain:COT-109_OH1386 Genome sequencing.</title>
        <authorList>
            <person name="Wallis C."/>
            <person name="Deusch O."/>
            <person name="O'Flynn C."/>
            <person name="Davis I."/>
            <person name="Jospin G."/>
            <person name="Darling A.E."/>
            <person name="Coil D.A."/>
            <person name="Alexiev A."/>
            <person name="Horsfall A."/>
            <person name="Kirkwood N."/>
            <person name="Harris S."/>
            <person name="Eisen J.A."/>
        </authorList>
    </citation>
    <scope>NUCLEOTIDE SEQUENCE [LARGE SCALE GENOMIC DNA]</scope>
    <source>
        <strain evidence="15">COT-109 OH1386</strain>
    </source>
</reference>
<dbReference type="InterPro" id="IPR018022">
    <property type="entry name" value="IPT"/>
</dbReference>
<sequence length="313" mass="35789">MAETKTLITIMGPTASGKTSVAAHLAYLTDGVVLSGDSRQVYRRMDVGTGKDLGDYVVNGVQVPYFLIDICEPGEKYNIYKFKQDFHRIYNELPEAQPKIFCGGSGLYMEAVLGEYYLPDVPEDKALRTELQDHDLPALVEMLASYGPLHNTTDTENKKRVIRAIEIAEYRAKHPITSADTEHQALTSKIFVIDVDRDVRRARISSRLDARLREGLVEEVKGLLDEGISAEDLIYYGLEYKFVTEYVIGERTFESMKEALEIAIHQFAKRQMTWLRGMERRGFSLTYIQPRETPMETSRYILDRLIDERIITI</sequence>
<keyword evidence="6 10" id="KW-0547">Nucleotide-binding</keyword>
<keyword evidence="8 10" id="KW-0460">Magnesium</keyword>
<feature type="binding site" evidence="10">
    <location>
        <begin position="14"/>
        <end position="19"/>
    </location>
    <ligand>
        <name>substrate</name>
    </ligand>
</feature>
<evidence type="ECO:0000256" key="9">
    <source>
        <dbReference type="ARBA" id="ARBA00049563"/>
    </source>
</evidence>
<dbReference type="GO" id="GO:0005524">
    <property type="term" value="F:ATP binding"/>
    <property type="evidence" value="ECO:0007669"/>
    <property type="project" value="UniProtKB-UniRule"/>
</dbReference>
<proteinExistence type="inferred from homology"/>
<evidence type="ECO:0000256" key="1">
    <source>
        <dbReference type="ARBA" id="ARBA00001946"/>
    </source>
</evidence>
<dbReference type="Gene3D" id="3.40.50.300">
    <property type="entry name" value="P-loop containing nucleotide triphosphate hydrolases"/>
    <property type="match status" value="1"/>
</dbReference>
<evidence type="ECO:0000256" key="5">
    <source>
        <dbReference type="ARBA" id="ARBA00022694"/>
    </source>
</evidence>
<dbReference type="STRING" id="36874.HQ34_05285"/>
<dbReference type="GO" id="GO:0006400">
    <property type="term" value="P:tRNA modification"/>
    <property type="evidence" value="ECO:0007669"/>
    <property type="project" value="TreeGrafter"/>
</dbReference>
<dbReference type="InterPro" id="IPR027417">
    <property type="entry name" value="P-loop_NTPase"/>
</dbReference>
<comment type="function">
    <text evidence="2 10 12">Catalyzes the transfer of a dimethylallyl group onto the adenine at position 37 in tRNAs that read codons beginning with uridine, leading to the formation of N6-(dimethylallyl)adenosine (i(6)A).</text>
</comment>
<comment type="caution">
    <text evidence="14">The sequence shown here is derived from an EMBL/GenBank/DDBJ whole genome shotgun (WGS) entry which is preliminary data.</text>
</comment>
<dbReference type="HAMAP" id="MF_00185">
    <property type="entry name" value="IPP_trans"/>
    <property type="match status" value="1"/>
</dbReference>
<dbReference type="OrthoDB" id="9776390at2"/>
<feature type="site" description="Interaction with substrate tRNA" evidence="10">
    <location>
        <position position="128"/>
    </location>
</feature>
<gene>
    <name evidence="10" type="primary">miaA</name>
    <name evidence="14" type="ORF">HQ35_02905</name>
</gene>
<evidence type="ECO:0000313" key="15">
    <source>
        <dbReference type="Proteomes" id="UP000030125"/>
    </source>
</evidence>
<comment type="catalytic activity">
    <reaction evidence="9 10 11">
        <text>adenosine(37) in tRNA + dimethylallyl diphosphate = N(6)-dimethylallyladenosine(37) in tRNA + diphosphate</text>
        <dbReference type="Rhea" id="RHEA:26482"/>
        <dbReference type="Rhea" id="RHEA-COMP:10162"/>
        <dbReference type="Rhea" id="RHEA-COMP:10375"/>
        <dbReference type="ChEBI" id="CHEBI:33019"/>
        <dbReference type="ChEBI" id="CHEBI:57623"/>
        <dbReference type="ChEBI" id="CHEBI:74411"/>
        <dbReference type="ChEBI" id="CHEBI:74415"/>
        <dbReference type="EC" id="2.5.1.75"/>
    </reaction>
</comment>
<accession>A0A0A2EYA7</accession>
<evidence type="ECO:0000256" key="13">
    <source>
        <dbReference type="RuleBase" id="RU003785"/>
    </source>
</evidence>
<dbReference type="SUPFAM" id="SSF52540">
    <property type="entry name" value="P-loop containing nucleoside triphosphate hydrolases"/>
    <property type="match status" value="1"/>
</dbReference>
<dbReference type="PANTHER" id="PTHR11088:SF60">
    <property type="entry name" value="TRNA DIMETHYLALLYLTRANSFERASE"/>
    <property type="match status" value="1"/>
</dbReference>
<organism evidence="14 15">
    <name type="scientific">Porphyromonas cangingivalis</name>
    <dbReference type="NCBI Taxonomy" id="36874"/>
    <lineage>
        <taxon>Bacteria</taxon>
        <taxon>Pseudomonadati</taxon>
        <taxon>Bacteroidota</taxon>
        <taxon>Bacteroidia</taxon>
        <taxon>Bacteroidales</taxon>
        <taxon>Porphyromonadaceae</taxon>
        <taxon>Porphyromonas</taxon>
    </lineage>
</organism>
<dbReference type="Proteomes" id="UP000030125">
    <property type="component" value="Unassembled WGS sequence"/>
</dbReference>
<comment type="caution">
    <text evidence="10">Lacks conserved residue(s) required for the propagation of feature annotation.</text>
</comment>
<keyword evidence="4 10" id="KW-0808">Transferase</keyword>
<dbReference type="RefSeq" id="WP_036850857.1">
    <property type="nucleotide sequence ID" value="NZ_FUWL01000008.1"/>
</dbReference>
<evidence type="ECO:0000256" key="12">
    <source>
        <dbReference type="RuleBase" id="RU003784"/>
    </source>
</evidence>
<dbReference type="Pfam" id="PF01715">
    <property type="entry name" value="IPPT"/>
    <property type="match status" value="1"/>
</dbReference>
<feature type="site" description="Interaction with substrate tRNA" evidence="10">
    <location>
        <position position="105"/>
    </location>
</feature>
<dbReference type="eggNOG" id="COG0324">
    <property type="taxonomic scope" value="Bacteria"/>
</dbReference>
<keyword evidence="15" id="KW-1185">Reference proteome</keyword>
<feature type="region of interest" description="Interaction with substrate tRNA" evidence="10">
    <location>
        <begin position="37"/>
        <end position="40"/>
    </location>
</feature>
<dbReference type="EC" id="2.5.1.75" evidence="10"/>
<dbReference type="EMBL" id="JQJD01000010">
    <property type="protein sequence ID" value="KGN82515.1"/>
    <property type="molecule type" value="Genomic_DNA"/>
</dbReference>
<protein>
    <recommendedName>
        <fullName evidence="10">tRNA dimethylallyltransferase</fullName>
        <ecNumber evidence="10">2.5.1.75</ecNumber>
    </recommendedName>
    <alternativeName>
        <fullName evidence="10">Dimethylallyl diphosphate:tRNA dimethylallyltransferase</fullName>
        <shortName evidence="10">DMAPP:tRNA dimethylallyltransferase</shortName>
        <shortName evidence="10">DMATase</shortName>
    </alternativeName>
    <alternativeName>
        <fullName evidence="10">Isopentenyl-diphosphate:tRNA isopentenyltransferase</fullName>
        <shortName evidence="10">IPP transferase</shortName>
        <shortName evidence="10">IPPT</shortName>
        <shortName evidence="10">IPTase</shortName>
    </alternativeName>
</protein>
<comment type="subunit">
    <text evidence="10">Monomer.</text>
</comment>
<evidence type="ECO:0000256" key="4">
    <source>
        <dbReference type="ARBA" id="ARBA00022679"/>
    </source>
</evidence>
<dbReference type="Gene3D" id="1.10.287.890">
    <property type="entry name" value="Crystal structure of tRNA isopentenylpyrophosphate transferase (bh2366) domain"/>
    <property type="match status" value="1"/>
</dbReference>
<dbReference type="AlphaFoldDB" id="A0A0A2EYA7"/>
<dbReference type="InterPro" id="IPR039657">
    <property type="entry name" value="Dimethylallyltransferase"/>
</dbReference>
<evidence type="ECO:0000256" key="3">
    <source>
        <dbReference type="ARBA" id="ARBA00005842"/>
    </source>
</evidence>
<dbReference type="GO" id="GO:0052381">
    <property type="term" value="F:tRNA dimethylallyltransferase activity"/>
    <property type="evidence" value="ECO:0007669"/>
    <property type="project" value="UniProtKB-UniRule"/>
</dbReference>
<evidence type="ECO:0000256" key="2">
    <source>
        <dbReference type="ARBA" id="ARBA00003213"/>
    </source>
</evidence>
<keyword evidence="5 10" id="KW-0819">tRNA processing</keyword>
<evidence type="ECO:0000256" key="6">
    <source>
        <dbReference type="ARBA" id="ARBA00022741"/>
    </source>
</evidence>
<evidence type="ECO:0000313" key="14">
    <source>
        <dbReference type="EMBL" id="KGN82515.1"/>
    </source>
</evidence>
<keyword evidence="7 10" id="KW-0067">ATP-binding</keyword>
<dbReference type="PANTHER" id="PTHR11088">
    <property type="entry name" value="TRNA DIMETHYLALLYLTRANSFERASE"/>
    <property type="match status" value="1"/>
</dbReference>